<dbReference type="GeneID" id="109613506"/>
<dbReference type="KEGG" id="mde:109613506"/>
<dbReference type="Proteomes" id="UP001652621">
    <property type="component" value="Unplaced"/>
</dbReference>
<organism evidence="1 2">
    <name type="scientific">Musca domestica</name>
    <name type="common">House fly</name>
    <dbReference type="NCBI Taxonomy" id="7370"/>
    <lineage>
        <taxon>Eukaryota</taxon>
        <taxon>Metazoa</taxon>
        <taxon>Ecdysozoa</taxon>
        <taxon>Arthropoda</taxon>
        <taxon>Hexapoda</taxon>
        <taxon>Insecta</taxon>
        <taxon>Pterygota</taxon>
        <taxon>Neoptera</taxon>
        <taxon>Endopterygota</taxon>
        <taxon>Diptera</taxon>
        <taxon>Brachycera</taxon>
        <taxon>Muscomorpha</taxon>
        <taxon>Muscoidea</taxon>
        <taxon>Muscidae</taxon>
        <taxon>Musca</taxon>
    </lineage>
</organism>
<sequence length="110" mass="13194">MQKLKNEWEKASLLRPTDNILSHVMLKNPRIFQPSYEIQNSPVNMNLLLSMEYARIWLKEKNDFLKDRAKKAKPKFIKNDYWKWIEKRQPKAYKSCEAQGLKNLNIKGRS</sequence>
<gene>
    <name evidence="2" type="primary">LOC109613506</name>
</gene>
<name>A0A9J7DHU0_MUSDO</name>
<dbReference type="OrthoDB" id="7762929at2759"/>
<reference evidence="2" key="1">
    <citation type="submission" date="2025-08" db="UniProtKB">
        <authorList>
            <consortium name="RefSeq"/>
        </authorList>
    </citation>
    <scope>IDENTIFICATION</scope>
    <source>
        <strain evidence="2">Aabys</strain>
        <tissue evidence="2">Whole body</tissue>
    </source>
</reference>
<dbReference type="AlphaFoldDB" id="A0A9J7DHU0"/>
<dbReference type="RefSeq" id="XP_019893931.1">
    <property type="nucleotide sequence ID" value="XM_020038372.2"/>
</dbReference>
<proteinExistence type="predicted"/>
<protein>
    <submittedName>
        <fullName evidence="2">Uncharacterized protein LOC109613506</fullName>
    </submittedName>
</protein>
<accession>A0A9J7DHU0</accession>
<evidence type="ECO:0000313" key="1">
    <source>
        <dbReference type="Proteomes" id="UP001652621"/>
    </source>
</evidence>
<evidence type="ECO:0000313" key="2">
    <source>
        <dbReference type="RefSeq" id="XP_019893931.1"/>
    </source>
</evidence>
<keyword evidence="1" id="KW-1185">Reference proteome</keyword>
<dbReference type="VEuPathDB" id="VectorBase:MDOMA2_009456"/>